<evidence type="ECO:0000256" key="1">
    <source>
        <dbReference type="SAM" id="MobiDB-lite"/>
    </source>
</evidence>
<protein>
    <submittedName>
        <fullName evidence="2">Os03g0180500 protein</fullName>
    </submittedName>
</protein>
<dbReference type="Proteomes" id="UP000000763">
    <property type="component" value="Chromosome 3"/>
</dbReference>
<reference evidence="3" key="2">
    <citation type="journal article" date="2008" name="Nucleic Acids Res.">
        <title>The rice annotation project database (RAP-DB): 2008 update.</title>
        <authorList>
            <consortium name="The rice annotation project (RAP)"/>
        </authorList>
    </citation>
    <scope>GENOME REANNOTATION</scope>
    <source>
        <strain evidence="3">cv. Nipponbare</strain>
    </source>
</reference>
<dbReference type="EMBL" id="AP008209">
    <property type="protein sequence ID" value="BAF11077.1"/>
    <property type="molecule type" value="Genomic_DNA"/>
</dbReference>
<accession>Q0DUL1</accession>
<reference evidence="2 3" key="1">
    <citation type="journal article" date="2005" name="Nature">
        <title>The map-based sequence of the rice genome.</title>
        <authorList>
            <consortium name="International rice genome sequencing project (IRGSP)"/>
            <person name="Matsumoto T."/>
            <person name="Wu J."/>
            <person name="Kanamori H."/>
            <person name="Katayose Y."/>
            <person name="Fujisawa M."/>
            <person name="Namiki N."/>
            <person name="Mizuno H."/>
            <person name="Yamamoto K."/>
            <person name="Antonio B.A."/>
            <person name="Baba T."/>
            <person name="Sakata K."/>
            <person name="Nagamura Y."/>
            <person name="Aoki H."/>
            <person name="Arikawa K."/>
            <person name="Arita K."/>
            <person name="Bito T."/>
            <person name="Chiden Y."/>
            <person name="Fujitsuka N."/>
            <person name="Fukunaka R."/>
            <person name="Hamada M."/>
            <person name="Harada C."/>
            <person name="Hayashi A."/>
            <person name="Hijishita S."/>
            <person name="Honda M."/>
            <person name="Hosokawa S."/>
            <person name="Ichikawa Y."/>
            <person name="Idonuma A."/>
            <person name="Iijima M."/>
            <person name="Ikeda M."/>
            <person name="Ikeno M."/>
            <person name="Ito K."/>
            <person name="Ito S."/>
            <person name="Ito T."/>
            <person name="Ito Y."/>
            <person name="Ito Y."/>
            <person name="Iwabuchi A."/>
            <person name="Kamiya K."/>
            <person name="Karasawa W."/>
            <person name="Kurita K."/>
            <person name="Katagiri S."/>
            <person name="Kikuta A."/>
            <person name="Kobayashi H."/>
            <person name="Kobayashi N."/>
            <person name="Machita K."/>
            <person name="Maehara T."/>
            <person name="Masukawa M."/>
            <person name="Mizubayashi T."/>
            <person name="Mukai Y."/>
            <person name="Nagasaki H."/>
            <person name="Nagata Y."/>
            <person name="Naito S."/>
            <person name="Nakashima M."/>
            <person name="Nakama Y."/>
            <person name="Nakamichi Y."/>
            <person name="Nakamura M."/>
            <person name="Meguro A."/>
            <person name="Negishi M."/>
            <person name="Ohta I."/>
            <person name="Ohta T."/>
            <person name="Okamoto M."/>
            <person name="Ono N."/>
            <person name="Saji S."/>
            <person name="Sakaguchi M."/>
            <person name="Sakai K."/>
            <person name="Shibata M."/>
            <person name="Shimokawa T."/>
            <person name="Song J."/>
            <person name="Takazaki Y."/>
            <person name="Terasawa K."/>
            <person name="Tsugane M."/>
            <person name="Tsuji K."/>
            <person name="Ueda S."/>
            <person name="Waki K."/>
            <person name="Yamagata H."/>
            <person name="Yamamoto M."/>
            <person name="Yamamoto S."/>
            <person name="Yamane H."/>
            <person name="Yoshiki S."/>
            <person name="Yoshihara R."/>
            <person name="Yukawa K."/>
            <person name="Zhong H."/>
            <person name="Yano M."/>
            <person name="Yuan Q."/>
            <person name="Ouyang S."/>
            <person name="Liu J."/>
            <person name="Jones K.M."/>
            <person name="Gansberger K."/>
            <person name="Moffat K."/>
            <person name="Hill J."/>
            <person name="Bera J."/>
            <person name="Fadrosh D."/>
            <person name="Jin S."/>
            <person name="Johri S."/>
            <person name="Kim M."/>
            <person name="Overton L."/>
            <person name="Reardon M."/>
            <person name="Tsitrin T."/>
            <person name="Vuong H."/>
            <person name="Weaver B."/>
            <person name="Ciecko A."/>
            <person name="Tallon L."/>
            <person name="Jackson J."/>
            <person name="Pai G."/>
            <person name="Aken S.V."/>
            <person name="Utterback T."/>
            <person name="Reidmuller S."/>
            <person name="Feldblyum T."/>
            <person name="Hsiao J."/>
            <person name="Zismann V."/>
            <person name="Iobst S."/>
            <person name="de Vazeille A.R."/>
            <person name="Buell C.R."/>
            <person name="Ying K."/>
            <person name="Li Y."/>
            <person name="Lu T."/>
            <person name="Huang Y."/>
            <person name="Zhao Q."/>
            <person name="Feng Q."/>
            <person name="Zhang L."/>
            <person name="Zhu J."/>
            <person name="Weng Q."/>
            <person name="Mu J."/>
            <person name="Lu Y."/>
            <person name="Fan D."/>
            <person name="Liu Y."/>
            <person name="Guan J."/>
            <person name="Zhang Y."/>
            <person name="Yu S."/>
            <person name="Liu X."/>
            <person name="Zhang Y."/>
            <person name="Hong G."/>
            <person name="Han B."/>
            <person name="Choisne N."/>
            <person name="Demange N."/>
            <person name="Orjeda G."/>
            <person name="Samain S."/>
            <person name="Cattolico L."/>
            <person name="Pelletier E."/>
            <person name="Couloux A."/>
            <person name="Segurens B."/>
            <person name="Wincker P."/>
            <person name="D'Hont A."/>
            <person name="Scarpelli C."/>
            <person name="Weissenbach J."/>
            <person name="Salanoubat M."/>
            <person name="Quetier F."/>
            <person name="Yu Y."/>
            <person name="Kim H.R."/>
            <person name="Rambo T."/>
            <person name="Currie J."/>
            <person name="Collura K."/>
            <person name="Luo M."/>
            <person name="Yang T."/>
            <person name="Ammiraju J.S.S."/>
            <person name="Engler F."/>
            <person name="Soderlund C."/>
            <person name="Wing R.A."/>
            <person name="Palmer L.E."/>
            <person name="de la Bastide M."/>
            <person name="Spiegel L."/>
            <person name="Nascimento L."/>
            <person name="Zutavern T."/>
            <person name="O'Shaughnessy A."/>
            <person name="Dike S."/>
            <person name="Dedhia N."/>
            <person name="Preston R."/>
            <person name="Balija V."/>
            <person name="McCombie W.R."/>
            <person name="Chow T."/>
            <person name="Chen H."/>
            <person name="Chung M."/>
            <person name="Chen C."/>
            <person name="Shaw J."/>
            <person name="Wu H."/>
            <person name="Hsiao K."/>
            <person name="Chao Y."/>
            <person name="Chu M."/>
            <person name="Cheng C."/>
            <person name="Hour A."/>
            <person name="Lee P."/>
            <person name="Lin S."/>
            <person name="Lin Y."/>
            <person name="Liou J."/>
            <person name="Liu S."/>
            <person name="Hsing Y."/>
            <person name="Raghuvanshi S."/>
            <person name="Mohanty A."/>
            <person name="Bharti A.K."/>
            <person name="Gaur A."/>
            <person name="Gupta V."/>
            <person name="Kumar D."/>
            <person name="Ravi V."/>
            <person name="Vij S."/>
            <person name="Kapur A."/>
            <person name="Khurana P."/>
            <person name="Khurana P."/>
            <person name="Khurana J.P."/>
            <person name="Tyagi A.K."/>
            <person name="Gaikwad K."/>
            <person name="Singh A."/>
            <person name="Dalal V."/>
            <person name="Srivastava S."/>
            <person name="Dixit A."/>
            <person name="Pal A.K."/>
            <person name="Ghazi I.A."/>
            <person name="Yadav M."/>
            <person name="Pandit A."/>
            <person name="Bhargava A."/>
            <person name="Sureshbabu K."/>
            <person name="Batra K."/>
            <person name="Sharma T.R."/>
            <person name="Mohapatra T."/>
            <person name="Singh N.K."/>
            <person name="Messing J."/>
            <person name="Nelson A.B."/>
            <person name="Fuks G."/>
            <person name="Kavchok S."/>
            <person name="Keizer G."/>
            <person name="Linton E."/>
            <person name="Llaca V."/>
            <person name="Song R."/>
            <person name="Tanyolac B."/>
            <person name="Young S."/>
            <person name="Ho-Il K."/>
            <person name="Hahn J.H."/>
            <person name="Sangsakoo G."/>
            <person name="Vanavichit A."/>
            <person name="de Mattos Luiz.A.T."/>
            <person name="Zimmer P.D."/>
            <person name="Malone G."/>
            <person name="Dellagostin O."/>
            <person name="de Oliveira A.C."/>
            <person name="Bevan M."/>
            <person name="Bancroft I."/>
            <person name="Minx P."/>
            <person name="Cordum H."/>
            <person name="Wilson R."/>
            <person name="Cheng Z."/>
            <person name="Jin W."/>
            <person name="Jiang J."/>
            <person name="Leong S.A."/>
            <person name="Iwama H."/>
            <person name="Gojobori T."/>
            <person name="Itoh T."/>
            <person name="Niimura Y."/>
            <person name="Fujii Y."/>
            <person name="Habara T."/>
            <person name="Sakai H."/>
            <person name="Sato Y."/>
            <person name="Wilson G."/>
            <person name="Kumar K."/>
            <person name="McCouch S."/>
            <person name="Juretic N."/>
            <person name="Hoen D."/>
            <person name="Wright S."/>
            <person name="Bruskiewich R."/>
            <person name="Bureau T."/>
            <person name="Miyao A."/>
            <person name="Hirochika H."/>
            <person name="Nishikawa T."/>
            <person name="Kadowaki K."/>
            <person name="Sugiura M."/>
            <person name="Burr B."/>
            <person name="Sasaki T."/>
        </authorList>
    </citation>
    <scope>NUCLEOTIDE SEQUENCE [LARGE SCALE GENOMIC DNA]</scope>
    <source>
        <strain evidence="3">cv. Nipponbare</strain>
    </source>
</reference>
<organism evidence="2 3">
    <name type="scientific">Oryza sativa subsp. japonica</name>
    <name type="common">Rice</name>
    <dbReference type="NCBI Taxonomy" id="39947"/>
    <lineage>
        <taxon>Eukaryota</taxon>
        <taxon>Viridiplantae</taxon>
        <taxon>Streptophyta</taxon>
        <taxon>Embryophyta</taxon>
        <taxon>Tracheophyta</taxon>
        <taxon>Spermatophyta</taxon>
        <taxon>Magnoliopsida</taxon>
        <taxon>Liliopsida</taxon>
        <taxon>Poales</taxon>
        <taxon>Poaceae</taxon>
        <taxon>BOP clade</taxon>
        <taxon>Oryzoideae</taxon>
        <taxon>Oryzeae</taxon>
        <taxon>Oryzinae</taxon>
        <taxon>Oryza</taxon>
        <taxon>Oryza sativa</taxon>
    </lineage>
</organism>
<feature type="non-terminal residue" evidence="2">
    <location>
        <position position="1"/>
    </location>
</feature>
<gene>
    <name evidence="2" type="ordered locus">Os03g0180500</name>
</gene>
<feature type="region of interest" description="Disordered" evidence="1">
    <location>
        <begin position="30"/>
        <end position="62"/>
    </location>
</feature>
<dbReference type="KEGG" id="dosa:Os03g0180500"/>
<evidence type="ECO:0000313" key="2">
    <source>
        <dbReference type="EMBL" id="BAF11077.1"/>
    </source>
</evidence>
<dbReference type="AlphaFoldDB" id="Q0DUL1"/>
<sequence length="127" mass="13672">PPPCQKSPNPRLLGAAAALSSSHHAAALSSSCDARLAPSSSRGARLSPPRHLPPATPDRHRRRRLLRIDSFGPSPPDLGDCGGYEAWRHHRYPDLPLCPLTQVLKLIRESSSLIPFLIPKSSPGSPP</sequence>
<proteinExistence type="predicted"/>
<name>Q0DUL1_ORYSJ</name>
<evidence type="ECO:0000313" key="3">
    <source>
        <dbReference type="Proteomes" id="UP000000763"/>
    </source>
</evidence>